<organism evidence="4 5">
    <name type="scientific">Pontimicrobium aquaticum</name>
    <dbReference type="NCBI Taxonomy" id="2565367"/>
    <lineage>
        <taxon>Bacteria</taxon>
        <taxon>Pseudomonadati</taxon>
        <taxon>Bacteroidota</taxon>
        <taxon>Flavobacteriia</taxon>
        <taxon>Flavobacteriales</taxon>
        <taxon>Flavobacteriaceae</taxon>
        <taxon>Pontimicrobium</taxon>
    </lineage>
</organism>
<evidence type="ECO:0000259" key="2">
    <source>
        <dbReference type="Pfam" id="PF04773"/>
    </source>
</evidence>
<evidence type="ECO:0000313" key="4">
    <source>
        <dbReference type="EMBL" id="TJY37242.1"/>
    </source>
</evidence>
<name>A0A4U0F3C8_9FLAO</name>
<feature type="domain" description="FecR protein" evidence="2">
    <location>
        <begin position="101"/>
        <end position="190"/>
    </location>
</feature>
<dbReference type="Pfam" id="PF16344">
    <property type="entry name" value="FecR_C"/>
    <property type="match status" value="1"/>
</dbReference>
<reference evidence="4 5" key="1">
    <citation type="submission" date="2019-04" db="EMBL/GenBank/DDBJ databases">
        <title>Lacinutrix sp. nov., isolated from marine water.</title>
        <authorList>
            <person name="Kim W."/>
        </authorList>
    </citation>
    <scope>NUCLEOTIDE SEQUENCE [LARGE SCALE GENOMIC DNA]</scope>
    <source>
        <strain evidence="4 5">CAU 1491</strain>
    </source>
</reference>
<dbReference type="Gene3D" id="3.55.50.30">
    <property type="match status" value="1"/>
</dbReference>
<keyword evidence="1" id="KW-1133">Transmembrane helix</keyword>
<dbReference type="PANTHER" id="PTHR30273">
    <property type="entry name" value="PERIPLASMIC SIGNAL SENSOR AND SIGMA FACTOR ACTIVATOR FECR-RELATED"/>
    <property type="match status" value="1"/>
</dbReference>
<dbReference type="InterPro" id="IPR032508">
    <property type="entry name" value="FecR_C"/>
</dbReference>
<dbReference type="Pfam" id="PF04773">
    <property type="entry name" value="FecR"/>
    <property type="match status" value="1"/>
</dbReference>
<keyword evidence="1" id="KW-0472">Membrane</keyword>
<keyword evidence="1" id="KW-0812">Transmembrane</keyword>
<evidence type="ECO:0000313" key="5">
    <source>
        <dbReference type="Proteomes" id="UP000307657"/>
    </source>
</evidence>
<evidence type="ECO:0000259" key="3">
    <source>
        <dbReference type="Pfam" id="PF16344"/>
    </source>
</evidence>
<dbReference type="PANTHER" id="PTHR30273:SF2">
    <property type="entry name" value="PROTEIN FECR"/>
    <property type="match status" value="1"/>
</dbReference>
<gene>
    <name evidence="4" type="ORF">E5167_04645</name>
</gene>
<dbReference type="AlphaFoldDB" id="A0A4U0F3C8"/>
<dbReference type="RefSeq" id="WP_136841518.1">
    <property type="nucleotide sequence ID" value="NZ_SUPL01000002.1"/>
</dbReference>
<protein>
    <submittedName>
        <fullName evidence="4">DUF4974 domain-containing protein</fullName>
    </submittedName>
</protein>
<keyword evidence="5" id="KW-1185">Reference proteome</keyword>
<dbReference type="EMBL" id="SUPL01000002">
    <property type="protein sequence ID" value="TJY37242.1"/>
    <property type="molecule type" value="Genomic_DNA"/>
</dbReference>
<accession>A0A4U0F3C8</accession>
<feature type="domain" description="Protein FecR C-terminal" evidence="3">
    <location>
        <begin position="233"/>
        <end position="298"/>
    </location>
</feature>
<dbReference type="InterPro" id="IPR006860">
    <property type="entry name" value="FecR"/>
</dbReference>
<dbReference type="Gene3D" id="2.60.120.1440">
    <property type="match status" value="1"/>
</dbReference>
<sequence>MKEEKNILKWFNNELSEKEVEDLKQSEDFDTLKKIAHYSSFMQAPKIDVEQALLDFKNKHAVKKEVKVRKLNFQTIYRVAAIVILMLSVSYFVFFNNNVSINTDLAQTKTFSLPDESEVILNAASTLHYNKKKWKTSRDLELDGEAFFKVSKGQKFTVHTDVGSVQVLGTQFNVKERDNYFEVQCYEGLVGVTYNNTKVKLSKGKTFRIINGDIKEIEDFNKLSPSWIDSESSFTEVPLSQVIQELERQYQIKITIDNDVDTAKLFTGTFTHNDKNIALQSVTVPLKLSYEIDRNNVTFYNYDGTK</sequence>
<proteinExistence type="predicted"/>
<feature type="transmembrane region" description="Helical" evidence="1">
    <location>
        <begin position="76"/>
        <end position="95"/>
    </location>
</feature>
<dbReference type="OrthoDB" id="1097347at2"/>
<evidence type="ECO:0000256" key="1">
    <source>
        <dbReference type="SAM" id="Phobius"/>
    </source>
</evidence>
<dbReference type="GO" id="GO:0016989">
    <property type="term" value="F:sigma factor antagonist activity"/>
    <property type="evidence" value="ECO:0007669"/>
    <property type="project" value="TreeGrafter"/>
</dbReference>
<dbReference type="InterPro" id="IPR012373">
    <property type="entry name" value="Ferrdict_sens_TM"/>
</dbReference>
<comment type="caution">
    <text evidence="4">The sequence shown here is derived from an EMBL/GenBank/DDBJ whole genome shotgun (WGS) entry which is preliminary data.</text>
</comment>
<dbReference type="Proteomes" id="UP000307657">
    <property type="component" value="Unassembled WGS sequence"/>
</dbReference>